<protein>
    <submittedName>
        <fullName evidence="7">UV-endonuclease UvdE</fullName>
    </submittedName>
</protein>
<evidence type="ECO:0000256" key="6">
    <source>
        <dbReference type="ARBA" id="ARBA00023204"/>
    </source>
</evidence>
<dbReference type="GO" id="GO:0009411">
    <property type="term" value="P:response to UV"/>
    <property type="evidence" value="ECO:0007669"/>
    <property type="project" value="InterPro"/>
</dbReference>
<accession>A0A3G4ZQU8</accession>
<reference evidence="7" key="1">
    <citation type="submission" date="2018-10" db="EMBL/GenBank/DDBJ databases">
        <title>Hidden diversity of soil giant viruses.</title>
        <authorList>
            <person name="Schulz F."/>
            <person name="Alteio L."/>
            <person name="Goudeau D."/>
            <person name="Ryan E.M."/>
            <person name="Malmstrom R.R."/>
            <person name="Blanchard J."/>
            <person name="Woyke T."/>
        </authorList>
    </citation>
    <scope>NUCLEOTIDE SEQUENCE</scope>
    <source>
        <strain evidence="7">BAV1</strain>
    </source>
</reference>
<evidence type="ECO:0000256" key="3">
    <source>
        <dbReference type="ARBA" id="ARBA00022763"/>
    </source>
</evidence>
<keyword evidence="3" id="KW-0227">DNA damage</keyword>
<dbReference type="GO" id="GO:0016787">
    <property type="term" value="F:hydrolase activity"/>
    <property type="evidence" value="ECO:0007669"/>
    <property type="project" value="UniProtKB-KW"/>
</dbReference>
<organism evidence="7">
    <name type="scientific">Barrevirus sp</name>
    <dbReference type="NCBI Taxonomy" id="2487763"/>
    <lineage>
        <taxon>Viruses</taxon>
        <taxon>Varidnaviria</taxon>
        <taxon>Bamfordvirae</taxon>
        <taxon>Nucleocytoviricota</taxon>
        <taxon>Megaviricetes</taxon>
        <taxon>Imitervirales</taxon>
        <taxon>Mimiviridae</taxon>
        <taxon>Klosneuvirinae</taxon>
    </lineage>
</organism>
<dbReference type="PANTHER" id="PTHR31290:SF5">
    <property type="entry name" value="UV-DAMAGE ENDONUCLEASE"/>
    <property type="match status" value="1"/>
</dbReference>
<dbReference type="InterPro" id="IPR004601">
    <property type="entry name" value="UvdE"/>
</dbReference>
<evidence type="ECO:0000256" key="5">
    <source>
        <dbReference type="ARBA" id="ARBA00022801"/>
    </source>
</evidence>
<dbReference type="EMBL" id="MK072024">
    <property type="protein sequence ID" value="AYV77276.1"/>
    <property type="molecule type" value="Genomic_DNA"/>
</dbReference>
<dbReference type="PANTHER" id="PTHR31290">
    <property type="entry name" value="UV-DAMAGE ENDONUCLEASE"/>
    <property type="match status" value="1"/>
</dbReference>
<evidence type="ECO:0000256" key="1">
    <source>
        <dbReference type="ARBA" id="ARBA00022722"/>
    </source>
</evidence>
<keyword evidence="4" id="KW-0228">DNA excision</keyword>
<dbReference type="NCBIfam" id="TIGR00629">
    <property type="entry name" value="uvde"/>
    <property type="match status" value="1"/>
</dbReference>
<dbReference type="InterPro" id="IPR036237">
    <property type="entry name" value="Xyl_isomerase-like_sf"/>
</dbReference>
<dbReference type="GO" id="GO:0004519">
    <property type="term" value="F:endonuclease activity"/>
    <property type="evidence" value="ECO:0007669"/>
    <property type="project" value="UniProtKB-KW"/>
</dbReference>
<proteinExistence type="predicted"/>
<keyword evidence="5" id="KW-0378">Hydrolase</keyword>
<evidence type="ECO:0000313" key="7">
    <source>
        <dbReference type="EMBL" id="AYV77276.1"/>
    </source>
</evidence>
<dbReference type="Gene3D" id="3.20.20.150">
    <property type="entry name" value="Divalent-metal-dependent TIM barrel enzymes"/>
    <property type="match status" value="1"/>
</dbReference>
<dbReference type="Pfam" id="PF03851">
    <property type="entry name" value="UvdE"/>
    <property type="match status" value="1"/>
</dbReference>
<keyword evidence="1" id="KW-0540">Nuclease</keyword>
<keyword evidence="6" id="KW-0234">DNA repair</keyword>
<gene>
    <name evidence="7" type="ORF">Barrevirus27_3</name>
</gene>
<name>A0A3G4ZQU8_9VIRU</name>
<sequence>MKNYDYAYPKIRLGLCCGNITLKYKNDVYSSRKKTLGLILKNGLEDSKKLAKTNVIDLVKMLLWAKHHGISVMRISSDLVPHGSNNKLVESFGKRSSLLGKEAEDYISLKFIEPYLQIVGQVAKLENMRLTFHPGQFVQLASPSSSAFDNSIRELLMHATFLDMMGLNKDAVIVIHIGGTYNDKEETIKRFIKNFGKLDNKIKNRLVLENDEKCYNADDVLSICQKVGRPMVFDYHHYVCYELYHPENKQSPIDKIMPKILETWQTLGIRPKFHLSEQAPGKPIGSHSLFIDRIPDEFLSIPDKYNVDIDIMIEAKGKEIAISKLYQKYPDLRPKCSEDLPKGLPKDALKDLDIPEEIKESVSCSCDESACYIDEYHKYKSKYLELKYPE</sequence>
<dbReference type="GO" id="GO:0006289">
    <property type="term" value="P:nucleotide-excision repair"/>
    <property type="evidence" value="ECO:0007669"/>
    <property type="project" value="InterPro"/>
</dbReference>
<keyword evidence="2 7" id="KW-0255">Endonuclease</keyword>
<evidence type="ECO:0000256" key="2">
    <source>
        <dbReference type="ARBA" id="ARBA00022759"/>
    </source>
</evidence>
<evidence type="ECO:0000256" key="4">
    <source>
        <dbReference type="ARBA" id="ARBA00022769"/>
    </source>
</evidence>
<dbReference type="SUPFAM" id="SSF51658">
    <property type="entry name" value="Xylose isomerase-like"/>
    <property type="match status" value="1"/>
</dbReference>